<proteinExistence type="inferred from homology"/>
<protein>
    <recommendedName>
        <fullName evidence="2">Class II aldolase/adducin N-terminal domain-containing protein</fullName>
    </recommendedName>
</protein>
<dbReference type="Proteomes" id="UP000053586">
    <property type="component" value="Unassembled WGS sequence"/>
</dbReference>
<dbReference type="InterPro" id="IPR001303">
    <property type="entry name" value="Aldolase_II/adducin_N"/>
</dbReference>
<dbReference type="Gene3D" id="3.40.225.10">
    <property type="entry name" value="Class II aldolase/adducin N-terminal domain"/>
    <property type="match status" value="1"/>
</dbReference>
<dbReference type="STRING" id="56804.BAE46_07855"/>
<dbReference type="InterPro" id="IPR051017">
    <property type="entry name" value="Aldolase-II_Adducin_sf"/>
</dbReference>
<dbReference type="SMART" id="SM01007">
    <property type="entry name" value="Aldolase_II"/>
    <property type="match status" value="1"/>
</dbReference>
<dbReference type="OrthoDB" id="8859181at2"/>
<reference evidence="3 4" key="2">
    <citation type="journal article" date="2017" name="Antonie Van Leeuwenhoek">
        <title>Rhizobium rhizosphaerae sp. nov., a novel species isolated from rice rhizosphere.</title>
        <authorList>
            <person name="Zhao J.J."/>
            <person name="Zhang J."/>
            <person name="Zhang R.J."/>
            <person name="Zhang C.W."/>
            <person name="Yin H.Q."/>
            <person name="Zhang X.X."/>
        </authorList>
    </citation>
    <scope>NUCLEOTIDE SEQUENCE [LARGE SCALE GENOMIC DNA]</scope>
    <source>
        <strain evidence="3 4">ACAM 611</strain>
    </source>
</reference>
<dbReference type="PANTHER" id="PTHR10672:SF3">
    <property type="entry name" value="PROTEIN HU-LI TAI SHAO"/>
    <property type="match status" value="1"/>
</dbReference>
<reference evidence="3 4" key="1">
    <citation type="journal article" date="2012" name="J. Bacteriol.">
        <title>Genome sequence of proteorhodopsin-containing sea ice bacterium Glaciecola punicea ACAM 611T.</title>
        <authorList>
            <person name="Qin Q.-L."/>
            <person name="Xie B.-B."/>
            <person name="Shu Y.-L."/>
            <person name="Rong J.-C."/>
            <person name="Zhao D.-L."/>
            <person name="Zhang X.-Y."/>
            <person name="Chen X.-L."/>
            <person name="Zhou B.-C."/>
            <person name="Zhanga Y.-Z."/>
        </authorList>
    </citation>
    <scope>NUCLEOTIDE SEQUENCE [LARGE SCALE GENOMIC DNA]</scope>
    <source>
        <strain evidence="3 4">ACAM 611</strain>
    </source>
</reference>
<evidence type="ECO:0000259" key="2">
    <source>
        <dbReference type="SMART" id="SM01007"/>
    </source>
</evidence>
<dbReference type="GO" id="GO:0051015">
    <property type="term" value="F:actin filament binding"/>
    <property type="evidence" value="ECO:0007669"/>
    <property type="project" value="TreeGrafter"/>
</dbReference>
<feature type="domain" description="Class II aldolase/adducin N-terminal" evidence="2">
    <location>
        <begin position="16"/>
        <end position="196"/>
    </location>
</feature>
<dbReference type="FunFam" id="3.40.225.10:FF:000013">
    <property type="entry name" value="Class II aldolase"/>
    <property type="match status" value="1"/>
</dbReference>
<gene>
    <name evidence="3" type="ORF">GPUN_0575</name>
</gene>
<dbReference type="EMBL" id="BAET01000007">
    <property type="protein sequence ID" value="GAB54719.1"/>
    <property type="molecule type" value="Genomic_DNA"/>
</dbReference>
<dbReference type="RefSeq" id="WP_006003191.1">
    <property type="nucleotide sequence ID" value="NZ_BAET01000007.1"/>
</dbReference>
<name>H5T8U2_9ALTE</name>
<dbReference type="GO" id="GO:0005996">
    <property type="term" value="P:monosaccharide metabolic process"/>
    <property type="evidence" value="ECO:0007669"/>
    <property type="project" value="UniProtKB-ARBA"/>
</dbReference>
<dbReference type="AlphaFoldDB" id="H5T8U2"/>
<dbReference type="GO" id="GO:0005856">
    <property type="term" value="C:cytoskeleton"/>
    <property type="evidence" value="ECO:0007669"/>
    <property type="project" value="TreeGrafter"/>
</dbReference>
<dbReference type="eggNOG" id="COG0235">
    <property type="taxonomic scope" value="Bacteria"/>
</dbReference>
<keyword evidence="4" id="KW-1185">Reference proteome</keyword>
<dbReference type="Pfam" id="PF00596">
    <property type="entry name" value="Aldolase_II"/>
    <property type="match status" value="1"/>
</dbReference>
<comment type="caution">
    <text evidence="3">The sequence shown here is derived from an EMBL/GenBank/DDBJ whole genome shotgun (WGS) entry which is preliminary data.</text>
</comment>
<accession>H5T8U2</accession>
<sequence length="249" mass="27393">MKIQSQVSADEWQTRVDLAACYRMVAHYGWDDLIFTHISARVPGPEHHFLINPYGLLFEEVSASSLVKVDLQGNKVMPSEHDINPAGFTIHSAIHEARADANCVMHLHTNEGVAISSLETGLGPYSQQSLFVLASLSYHDYEGVALNHEEKTRLVTDLGNTNFMILRNHGLLTCAPSIADTFLGMFILQRACEIQLMAQATGEPLIFVSANIVAGMQSQASEVTKAAGGKLAWPGILRKLDRMCPNYKN</sequence>
<organism evidence="3 4">
    <name type="scientific">Glaciecola punicea ACAM 611</name>
    <dbReference type="NCBI Taxonomy" id="1121923"/>
    <lineage>
        <taxon>Bacteria</taxon>
        <taxon>Pseudomonadati</taxon>
        <taxon>Pseudomonadota</taxon>
        <taxon>Gammaproteobacteria</taxon>
        <taxon>Alteromonadales</taxon>
        <taxon>Alteromonadaceae</taxon>
        <taxon>Glaciecola</taxon>
    </lineage>
</organism>
<dbReference type="PANTHER" id="PTHR10672">
    <property type="entry name" value="ADDUCIN"/>
    <property type="match status" value="1"/>
</dbReference>
<evidence type="ECO:0000256" key="1">
    <source>
        <dbReference type="ARBA" id="ARBA00037961"/>
    </source>
</evidence>
<dbReference type="SUPFAM" id="SSF53639">
    <property type="entry name" value="AraD/HMP-PK domain-like"/>
    <property type="match status" value="1"/>
</dbReference>
<comment type="similarity">
    <text evidence="1">Belongs to the aldolase class II family.</text>
</comment>
<dbReference type="NCBIfam" id="NF005451">
    <property type="entry name" value="PRK07044.1"/>
    <property type="match status" value="1"/>
</dbReference>
<evidence type="ECO:0000313" key="4">
    <source>
        <dbReference type="Proteomes" id="UP000053586"/>
    </source>
</evidence>
<evidence type="ECO:0000313" key="3">
    <source>
        <dbReference type="EMBL" id="GAB54719.1"/>
    </source>
</evidence>
<dbReference type="InterPro" id="IPR036409">
    <property type="entry name" value="Aldolase_II/adducin_N_sf"/>
</dbReference>